<comment type="caution">
    <text evidence="8">The sequence shown here is derived from an EMBL/GenBank/DDBJ whole genome shotgun (WGS) entry which is preliminary data.</text>
</comment>
<dbReference type="RefSeq" id="WP_009599384.1">
    <property type="nucleotide sequence ID" value="NZ_AEIU01000003.1"/>
</dbReference>
<evidence type="ECO:0000313" key="9">
    <source>
        <dbReference type="Proteomes" id="UP000002943"/>
    </source>
</evidence>
<feature type="transmembrane region" description="Helical" evidence="6">
    <location>
        <begin position="255"/>
        <end position="274"/>
    </location>
</feature>
<keyword evidence="4 6" id="KW-1133">Transmembrane helix</keyword>
<dbReference type="InterPro" id="IPR000620">
    <property type="entry name" value="EamA_dom"/>
</dbReference>
<dbReference type="Proteomes" id="UP000002943">
    <property type="component" value="Unassembled WGS sequence"/>
</dbReference>
<proteinExistence type="predicted"/>
<accession>E3BEU1</accession>
<keyword evidence="5 6" id="KW-0472">Membrane</keyword>
<feature type="transmembrane region" description="Helical" evidence="6">
    <location>
        <begin position="131"/>
        <end position="148"/>
    </location>
</feature>
<dbReference type="Pfam" id="PF00892">
    <property type="entry name" value="EamA"/>
    <property type="match status" value="2"/>
</dbReference>
<organism evidence="8 9">
    <name type="scientific">Vibrio caribbeanicus ATCC BAA-2122</name>
    <dbReference type="NCBI Taxonomy" id="796620"/>
    <lineage>
        <taxon>Bacteria</taxon>
        <taxon>Pseudomonadati</taxon>
        <taxon>Pseudomonadota</taxon>
        <taxon>Gammaproteobacteria</taxon>
        <taxon>Vibrionales</taxon>
        <taxon>Vibrionaceae</taxon>
        <taxon>Vibrio</taxon>
    </lineage>
</organism>
<feature type="transmembrane region" description="Helical" evidence="6">
    <location>
        <begin position="43"/>
        <end position="64"/>
    </location>
</feature>
<dbReference type="Gene3D" id="1.10.3730.20">
    <property type="match status" value="1"/>
</dbReference>
<feature type="transmembrane region" description="Helical" evidence="6">
    <location>
        <begin position="76"/>
        <end position="96"/>
    </location>
</feature>
<dbReference type="PANTHER" id="PTHR42920">
    <property type="entry name" value="OS03G0707200 PROTEIN-RELATED"/>
    <property type="match status" value="1"/>
</dbReference>
<feature type="transmembrane region" description="Helical" evidence="6">
    <location>
        <begin position="280"/>
        <end position="298"/>
    </location>
</feature>
<comment type="subcellular location">
    <subcellularLocation>
        <location evidence="1">Cell membrane</location>
        <topology evidence="1">Multi-pass membrane protein</topology>
    </subcellularLocation>
</comment>
<evidence type="ECO:0000256" key="3">
    <source>
        <dbReference type="ARBA" id="ARBA00022692"/>
    </source>
</evidence>
<feature type="transmembrane region" description="Helical" evidence="6">
    <location>
        <begin position="193"/>
        <end position="212"/>
    </location>
</feature>
<feature type="domain" description="EamA" evidence="7">
    <location>
        <begin position="159"/>
        <end position="297"/>
    </location>
</feature>
<dbReference type="EMBL" id="AEIU01000003">
    <property type="protein sequence ID" value="EFP98458.1"/>
    <property type="molecule type" value="Genomic_DNA"/>
</dbReference>
<dbReference type="PANTHER" id="PTHR42920:SF5">
    <property type="entry name" value="EAMA DOMAIN-CONTAINING PROTEIN"/>
    <property type="match status" value="1"/>
</dbReference>
<protein>
    <recommendedName>
        <fullName evidence="7">EamA domain-containing protein</fullName>
    </recommendedName>
</protein>
<name>E3BEU1_9VIBR</name>
<keyword evidence="2" id="KW-1003">Cell membrane</keyword>
<feature type="domain" description="EamA" evidence="7">
    <location>
        <begin position="19"/>
        <end position="147"/>
    </location>
</feature>
<evidence type="ECO:0000256" key="6">
    <source>
        <dbReference type="SAM" id="Phobius"/>
    </source>
</evidence>
<evidence type="ECO:0000256" key="1">
    <source>
        <dbReference type="ARBA" id="ARBA00004651"/>
    </source>
</evidence>
<keyword evidence="9" id="KW-1185">Reference proteome</keyword>
<sequence>MNTITDSVKRANVKLPVVELMLLLVAVFWGTSYGLTKLALLQTSVLIFILIRFSITFLCMLPVMVRDFRRGLNKDWSTAIPSGLILSAIFFCEVYGVSQTTASNAAFLISLSVILTAFAEMIINKGKISKWLWGMSCCSITGVLLLTGQSESSFSFNVGDSFILLAALLRAMMVTLTRRFSLGRSITTSTLTALQSLVVAIIALIFVTLYLPQNQILLPKNSEFWLIIAYLVVFCTLFAFYVQNYAVRRTSPTRVSLLMGSEPLFGAIFAAIWLQEHLGFTQIVGGSLILLSVIITSIRSTS</sequence>
<dbReference type="GO" id="GO:0005886">
    <property type="term" value="C:plasma membrane"/>
    <property type="evidence" value="ECO:0007669"/>
    <property type="project" value="UniProtKB-SubCell"/>
</dbReference>
<feature type="transmembrane region" description="Helical" evidence="6">
    <location>
        <begin position="224"/>
        <end position="243"/>
    </location>
</feature>
<keyword evidence="3 6" id="KW-0812">Transmembrane</keyword>
<feature type="transmembrane region" description="Helical" evidence="6">
    <location>
        <begin position="102"/>
        <end position="119"/>
    </location>
</feature>
<dbReference type="AlphaFoldDB" id="E3BEU1"/>
<evidence type="ECO:0000256" key="4">
    <source>
        <dbReference type="ARBA" id="ARBA00022989"/>
    </source>
</evidence>
<evidence type="ECO:0000259" key="7">
    <source>
        <dbReference type="Pfam" id="PF00892"/>
    </source>
</evidence>
<dbReference type="eggNOG" id="COG0697">
    <property type="taxonomic scope" value="Bacteria"/>
</dbReference>
<evidence type="ECO:0000256" key="2">
    <source>
        <dbReference type="ARBA" id="ARBA00022475"/>
    </source>
</evidence>
<dbReference type="OrthoDB" id="7158585at2"/>
<reference evidence="8 9" key="1">
    <citation type="journal article" date="2012" name="Int. J. Syst. Evol. Microbiol.">
        <title>Vibrio caribbeanicus sp. nov., isolated from the marine sponge Scleritoderma cyanea.</title>
        <authorList>
            <person name="Hoffmann M."/>
            <person name="Monday S.R."/>
            <person name="Allard M.W."/>
            <person name="Strain E.A."/>
            <person name="Whittaker P."/>
            <person name="Naum M."/>
            <person name="McCarthy P.J."/>
            <person name="Lopez J.V."/>
            <person name="Fischer M."/>
            <person name="Brown E.W."/>
        </authorList>
    </citation>
    <scope>NUCLEOTIDE SEQUENCE [LARGE SCALE GENOMIC DNA]</scope>
    <source>
        <strain evidence="8 9">ATCC BAA-2122</strain>
    </source>
</reference>
<feature type="transmembrane region" description="Helical" evidence="6">
    <location>
        <begin position="12"/>
        <end position="31"/>
    </location>
</feature>
<dbReference type="InterPro" id="IPR051258">
    <property type="entry name" value="Diverse_Substrate_Transporter"/>
</dbReference>
<dbReference type="InterPro" id="IPR037185">
    <property type="entry name" value="EmrE-like"/>
</dbReference>
<dbReference type="SUPFAM" id="SSF103481">
    <property type="entry name" value="Multidrug resistance efflux transporter EmrE"/>
    <property type="match status" value="2"/>
</dbReference>
<evidence type="ECO:0000256" key="5">
    <source>
        <dbReference type="ARBA" id="ARBA00023136"/>
    </source>
</evidence>
<gene>
    <name evidence="8" type="ORF">VIBC2010_16134</name>
</gene>
<dbReference type="STRING" id="796620.VIBC2010_16134"/>
<evidence type="ECO:0000313" key="8">
    <source>
        <dbReference type="EMBL" id="EFP98458.1"/>
    </source>
</evidence>